<dbReference type="RefSeq" id="WP_222583021.1">
    <property type="nucleotide sequence ID" value="NZ_JAHVHP010000001.1"/>
</dbReference>
<proteinExistence type="predicted"/>
<evidence type="ECO:0000313" key="3">
    <source>
        <dbReference type="Proteomes" id="UP000766609"/>
    </source>
</evidence>
<comment type="caution">
    <text evidence="2">The sequence shown here is derived from an EMBL/GenBank/DDBJ whole genome shotgun (WGS) entry which is preliminary data.</text>
</comment>
<dbReference type="EMBL" id="JAHVHP010000001">
    <property type="protein sequence ID" value="MBY5949915.1"/>
    <property type="molecule type" value="Genomic_DNA"/>
</dbReference>
<name>A0ABS7N1Q5_9BACT</name>
<dbReference type="Proteomes" id="UP000766609">
    <property type="component" value="Unassembled WGS sequence"/>
</dbReference>
<dbReference type="Pfam" id="PF05050">
    <property type="entry name" value="Methyltransf_21"/>
    <property type="match status" value="1"/>
</dbReference>
<protein>
    <submittedName>
        <fullName evidence="2">FkbM family methyltransferase</fullName>
    </submittedName>
</protein>
<gene>
    <name evidence="2" type="ORF">KUV23_02960</name>
</gene>
<keyword evidence="2" id="KW-0808">Transferase</keyword>
<organism evidence="2 3">
    <name type="scientific">Algoriphagus marincola</name>
    <dbReference type="NCBI Taxonomy" id="264027"/>
    <lineage>
        <taxon>Bacteria</taxon>
        <taxon>Pseudomonadati</taxon>
        <taxon>Bacteroidota</taxon>
        <taxon>Cytophagia</taxon>
        <taxon>Cytophagales</taxon>
        <taxon>Cyclobacteriaceae</taxon>
        <taxon>Algoriphagus</taxon>
    </lineage>
</organism>
<dbReference type="GO" id="GO:0032259">
    <property type="term" value="P:methylation"/>
    <property type="evidence" value="ECO:0007669"/>
    <property type="project" value="UniProtKB-KW"/>
</dbReference>
<keyword evidence="3" id="KW-1185">Reference proteome</keyword>
<sequence>MLSKRIYRALSRRLNPPQQVKDETALLAMGKLLSNQQWGMTSTSINDYEFRIFSQFGDDGIIQYLIKNLEIKNKTFVEFGVEDYKESNTRFLMMNNLWSGFVMDGSATYMNSLPLQPWYWKHQLHHKAAFITCENINDLMAETGFSDLGLLHIDIDGNDYHVLEAMDFSKLNPAILIMEYNSVFGMERAISIPYKPDFFRTAAHHSNLYFGASLPALEYLADKKGYALIGGNLDGNNAYFVRKDLLNSKVKACSLEEAYRESQFMESRDENGNLTYLRGQERLQEIQGMEVVNVLTDQIEEL</sequence>
<accession>A0ABS7N1Q5</accession>
<feature type="domain" description="Methyltransferase FkbM" evidence="1">
    <location>
        <begin position="127"/>
        <end position="183"/>
    </location>
</feature>
<evidence type="ECO:0000259" key="1">
    <source>
        <dbReference type="Pfam" id="PF05050"/>
    </source>
</evidence>
<evidence type="ECO:0000313" key="2">
    <source>
        <dbReference type="EMBL" id="MBY5949915.1"/>
    </source>
</evidence>
<reference evidence="2 3" key="1">
    <citation type="submission" date="2021-06" db="EMBL/GenBank/DDBJ databases">
        <title>44 bacteria genomes isolated from Dapeng, Shenzhen.</title>
        <authorList>
            <person name="Zheng W."/>
            <person name="Yu S."/>
            <person name="Huang Y."/>
        </authorList>
    </citation>
    <scope>NUCLEOTIDE SEQUENCE [LARGE SCALE GENOMIC DNA]</scope>
    <source>
        <strain evidence="2 3">DP5N14-6</strain>
    </source>
</reference>
<dbReference type="GO" id="GO:0008168">
    <property type="term" value="F:methyltransferase activity"/>
    <property type="evidence" value="ECO:0007669"/>
    <property type="project" value="UniProtKB-KW"/>
</dbReference>
<dbReference type="InterPro" id="IPR006342">
    <property type="entry name" value="FkbM_mtfrase"/>
</dbReference>
<keyword evidence="2" id="KW-0489">Methyltransferase</keyword>